<keyword evidence="4" id="KW-1185">Reference proteome</keyword>
<organism evidence="3 4">
    <name type="scientific">Ostreobium quekettii</name>
    <dbReference type="NCBI Taxonomy" id="121088"/>
    <lineage>
        <taxon>Eukaryota</taxon>
        <taxon>Viridiplantae</taxon>
        <taxon>Chlorophyta</taxon>
        <taxon>core chlorophytes</taxon>
        <taxon>Ulvophyceae</taxon>
        <taxon>TCBD clade</taxon>
        <taxon>Bryopsidales</taxon>
        <taxon>Ostreobineae</taxon>
        <taxon>Ostreobiaceae</taxon>
        <taxon>Ostreobium</taxon>
    </lineage>
</organism>
<comment type="caution">
    <text evidence="3">The sequence shown here is derived from an EMBL/GenBank/DDBJ whole genome shotgun (WGS) entry which is preliminary data.</text>
</comment>
<dbReference type="AlphaFoldDB" id="A0A8S1JFT2"/>
<feature type="domain" description="DOMON" evidence="2">
    <location>
        <begin position="66"/>
        <end position="195"/>
    </location>
</feature>
<dbReference type="PROSITE" id="PS51257">
    <property type="entry name" value="PROKAR_LIPOPROTEIN"/>
    <property type="match status" value="1"/>
</dbReference>
<dbReference type="InterPro" id="IPR005018">
    <property type="entry name" value="DOMON_domain"/>
</dbReference>
<accession>A0A8S1JFT2</accession>
<keyword evidence="1" id="KW-0732">Signal</keyword>
<feature type="signal peptide" evidence="1">
    <location>
        <begin position="1"/>
        <end position="24"/>
    </location>
</feature>
<feature type="chain" id="PRO_5035945110" description="DOMON domain-containing protein" evidence="1">
    <location>
        <begin position="25"/>
        <end position="223"/>
    </location>
</feature>
<sequence>MKASATYLMVALLVACGAPASVLGSARRELMQGGDGPVAAPAGDSACLTPSDRSGYACMMTPPGLDAMTVHWLLGPVADEEAEGPTPGEGEISVLLNGTTTGWLSFAFADEALQMNPADVVLGYVDDEGTAVVKAYKVLRKAISADDEDDTVELTGVSGSEVDGVTAIEYTRALDAGMFPIDPTAGPLRANAAHGADGEDGLIYHASNRVAFTADLVTGEVST</sequence>
<evidence type="ECO:0000313" key="3">
    <source>
        <dbReference type="EMBL" id="CAD7705374.1"/>
    </source>
</evidence>
<reference evidence="3" key="1">
    <citation type="submission" date="2020-12" db="EMBL/GenBank/DDBJ databases">
        <authorList>
            <person name="Iha C."/>
        </authorList>
    </citation>
    <scope>NUCLEOTIDE SEQUENCE</scope>
</reference>
<dbReference type="EMBL" id="CAJHUC010003109">
    <property type="protein sequence ID" value="CAD7705374.1"/>
    <property type="molecule type" value="Genomic_DNA"/>
</dbReference>
<dbReference type="InterPro" id="IPR045266">
    <property type="entry name" value="DOH_DOMON"/>
</dbReference>
<evidence type="ECO:0000256" key="1">
    <source>
        <dbReference type="SAM" id="SignalP"/>
    </source>
</evidence>
<gene>
    <name evidence="3" type="ORF">OSTQU699_LOCUS10729</name>
</gene>
<dbReference type="PROSITE" id="PS50836">
    <property type="entry name" value="DOMON"/>
    <property type="match status" value="1"/>
</dbReference>
<dbReference type="Proteomes" id="UP000708148">
    <property type="component" value="Unassembled WGS sequence"/>
</dbReference>
<name>A0A8S1JFT2_9CHLO</name>
<proteinExistence type="predicted"/>
<evidence type="ECO:0000259" key="2">
    <source>
        <dbReference type="PROSITE" id="PS50836"/>
    </source>
</evidence>
<dbReference type="Pfam" id="PF03351">
    <property type="entry name" value="DOMON"/>
    <property type="match status" value="1"/>
</dbReference>
<evidence type="ECO:0000313" key="4">
    <source>
        <dbReference type="Proteomes" id="UP000708148"/>
    </source>
</evidence>
<dbReference type="CDD" id="cd09631">
    <property type="entry name" value="DOMON_DOH"/>
    <property type="match status" value="1"/>
</dbReference>
<protein>
    <recommendedName>
        <fullName evidence="2">DOMON domain-containing protein</fullName>
    </recommendedName>
</protein>